<evidence type="ECO:0000256" key="6">
    <source>
        <dbReference type="SAM" id="MobiDB-lite"/>
    </source>
</evidence>
<name>A0A7Z0S051_9GAMM</name>
<dbReference type="PANTHER" id="PTHR21716">
    <property type="entry name" value="TRANSMEMBRANE PROTEIN"/>
    <property type="match status" value="1"/>
</dbReference>
<keyword evidence="3 7" id="KW-0812">Transmembrane</keyword>
<feature type="region of interest" description="Disordered" evidence="6">
    <location>
        <begin position="359"/>
        <end position="381"/>
    </location>
</feature>
<dbReference type="EMBL" id="JACCDE010000039">
    <property type="protein sequence ID" value="NYS80024.1"/>
    <property type="molecule type" value="Genomic_DNA"/>
</dbReference>
<evidence type="ECO:0000256" key="4">
    <source>
        <dbReference type="ARBA" id="ARBA00022989"/>
    </source>
</evidence>
<sequence>MRNSWWGVLFLVVIGGLIYLLDAVLMPFIAGMILAYLADPLANQFQRWGMNRPLAVSSVFLVLLLILVVSLLILIPLIVQQLKQLGEAIPSIFNWVENILAPQVQEWTGYDVTAELTNVRETLAENWQDAGGYLAQALGQIGRSGMAFVSWITYVALIPVVTFYLLLDWNRLLDNVANLIPRQWADDTFRLARRCDEVLSSFLRGQLLVMLCLGIIYSVGLTLMGLNFGLLIGFVSGLVSIVPFLGFIVGLVIALVVALFQYATWWAVVGVILVFSVGQMAESVILQPKLLGDKIGLHPVAVIFAVLAGGNLFGLTGVLLALPVAAVILVLLKEVKVRYQHSELYDDKNIDNQSTIIESSSSYHDELGRDNQGRKDFGESP</sequence>
<evidence type="ECO:0000256" key="5">
    <source>
        <dbReference type="ARBA" id="ARBA00023136"/>
    </source>
</evidence>
<keyword evidence="9" id="KW-1185">Reference proteome</keyword>
<feature type="transmembrane region" description="Helical" evidence="7">
    <location>
        <begin position="232"/>
        <end position="256"/>
    </location>
</feature>
<evidence type="ECO:0000256" key="2">
    <source>
        <dbReference type="ARBA" id="ARBA00009773"/>
    </source>
</evidence>
<keyword evidence="5 7" id="KW-0472">Membrane</keyword>
<evidence type="ECO:0000256" key="1">
    <source>
        <dbReference type="ARBA" id="ARBA00004141"/>
    </source>
</evidence>
<dbReference type="PANTHER" id="PTHR21716:SF64">
    <property type="entry name" value="AI-2 TRANSPORT PROTEIN TQSA"/>
    <property type="match status" value="1"/>
</dbReference>
<protein>
    <submittedName>
        <fullName evidence="8">AI-2E family transporter</fullName>
    </submittedName>
</protein>
<dbReference type="InterPro" id="IPR002549">
    <property type="entry name" value="AI-2E-like"/>
</dbReference>
<keyword evidence="4 7" id="KW-1133">Transmembrane helix</keyword>
<comment type="caution">
    <text evidence="8">The sequence shown here is derived from an EMBL/GenBank/DDBJ whole genome shotgun (WGS) entry which is preliminary data.</text>
</comment>
<organism evidence="8 9">
    <name type="scientific">Vreelandella glaciei</name>
    <dbReference type="NCBI Taxonomy" id="186761"/>
    <lineage>
        <taxon>Bacteria</taxon>
        <taxon>Pseudomonadati</taxon>
        <taxon>Pseudomonadota</taxon>
        <taxon>Gammaproteobacteria</taxon>
        <taxon>Oceanospirillales</taxon>
        <taxon>Halomonadaceae</taxon>
        <taxon>Vreelandella</taxon>
    </lineage>
</organism>
<dbReference type="AlphaFoldDB" id="A0A7Z0S051"/>
<dbReference type="GO" id="GO:0016020">
    <property type="term" value="C:membrane"/>
    <property type="evidence" value="ECO:0007669"/>
    <property type="project" value="UniProtKB-SubCell"/>
</dbReference>
<comment type="similarity">
    <text evidence="2">Belongs to the autoinducer-2 exporter (AI-2E) (TC 2.A.86) family.</text>
</comment>
<evidence type="ECO:0000256" key="3">
    <source>
        <dbReference type="ARBA" id="ARBA00022692"/>
    </source>
</evidence>
<proteinExistence type="inferred from homology"/>
<feature type="transmembrane region" description="Helical" evidence="7">
    <location>
        <begin position="207"/>
        <end position="226"/>
    </location>
</feature>
<feature type="transmembrane region" description="Helical" evidence="7">
    <location>
        <begin position="6"/>
        <end position="38"/>
    </location>
</feature>
<dbReference type="Proteomes" id="UP000526892">
    <property type="component" value="Unassembled WGS sequence"/>
</dbReference>
<dbReference type="GO" id="GO:0055085">
    <property type="term" value="P:transmembrane transport"/>
    <property type="evidence" value="ECO:0007669"/>
    <property type="project" value="TreeGrafter"/>
</dbReference>
<feature type="transmembrane region" description="Helical" evidence="7">
    <location>
        <begin position="301"/>
        <end position="332"/>
    </location>
</feature>
<feature type="transmembrane region" description="Helical" evidence="7">
    <location>
        <begin position="148"/>
        <end position="167"/>
    </location>
</feature>
<reference evidence="8 9" key="1">
    <citation type="journal article" date="2003" name="Extremophiles">
        <title>Halomonas glaciei sp. nov. isolated from fast ice of Adelie Land, Antarctica.</title>
        <authorList>
            <person name="Reddy G.S."/>
            <person name="Raghavan P.U."/>
            <person name="Sarita N.B."/>
            <person name="Prakash J.S."/>
            <person name="Nagesh N."/>
            <person name="Delille D."/>
            <person name="Shivaji S."/>
        </authorList>
    </citation>
    <scope>NUCLEOTIDE SEQUENCE [LARGE SCALE GENOMIC DNA]</scope>
    <source>
        <strain evidence="8 9">DD39</strain>
    </source>
</reference>
<feature type="transmembrane region" description="Helical" evidence="7">
    <location>
        <begin position="59"/>
        <end position="79"/>
    </location>
</feature>
<comment type="subcellular location">
    <subcellularLocation>
        <location evidence="1">Membrane</location>
        <topology evidence="1">Multi-pass membrane protein</topology>
    </subcellularLocation>
</comment>
<dbReference type="Pfam" id="PF01594">
    <property type="entry name" value="AI-2E_transport"/>
    <property type="match status" value="1"/>
</dbReference>
<gene>
    <name evidence="8" type="ORF">HZS80_20340</name>
</gene>
<feature type="transmembrane region" description="Helical" evidence="7">
    <location>
        <begin position="263"/>
        <end position="281"/>
    </location>
</feature>
<evidence type="ECO:0000313" key="9">
    <source>
        <dbReference type="Proteomes" id="UP000526892"/>
    </source>
</evidence>
<accession>A0A7Z0S051</accession>
<feature type="compositionally biased region" description="Basic and acidic residues" evidence="6">
    <location>
        <begin position="363"/>
        <end position="381"/>
    </location>
</feature>
<evidence type="ECO:0000313" key="8">
    <source>
        <dbReference type="EMBL" id="NYS80024.1"/>
    </source>
</evidence>
<dbReference type="RefSeq" id="WP_179917144.1">
    <property type="nucleotide sequence ID" value="NZ_JACCDE010000039.1"/>
</dbReference>
<evidence type="ECO:0000256" key="7">
    <source>
        <dbReference type="SAM" id="Phobius"/>
    </source>
</evidence>